<dbReference type="Proteomes" id="UP001596147">
    <property type="component" value="Unassembled WGS sequence"/>
</dbReference>
<proteinExistence type="predicted"/>
<accession>A0ABW0LFU9</accession>
<dbReference type="PANTHER" id="PTHR33639">
    <property type="entry name" value="THIOL-DISULFIDE OXIDOREDUCTASE DCC"/>
    <property type="match status" value="1"/>
</dbReference>
<reference evidence="2" key="1">
    <citation type="journal article" date="2019" name="Int. J. Syst. Evol. Microbiol.">
        <title>The Global Catalogue of Microorganisms (GCM) 10K type strain sequencing project: providing services to taxonomists for standard genome sequencing and annotation.</title>
        <authorList>
            <consortium name="The Broad Institute Genomics Platform"/>
            <consortium name="The Broad Institute Genome Sequencing Center for Infectious Disease"/>
            <person name="Wu L."/>
            <person name="Ma J."/>
        </authorList>
    </citation>
    <scope>NUCLEOTIDE SEQUENCE [LARGE SCALE GENOMIC DNA]</scope>
    <source>
        <strain evidence="2">CGMCC 1.12237</strain>
    </source>
</reference>
<dbReference type="PANTHER" id="PTHR33639:SF2">
    <property type="entry name" value="DUF393 DOMAIN-CONTAINING PROTEIN"/>
    <property type="match status" value="1"/>
</dbReference>
<protein>
    <submittedName>
        <fullName evidence="1">Thiol-disulfide oxidoreductase DCC family protein</fullName>
    </submittedName>
</protein>
<dbReference type="InterPro" id="IPR052927">
    <property type="entry name" value="DCC_oxidoreductase"/>
</dbReference>
<dbReference type="EMBL" id="JBHSMC010000011">
    <property type="protein sequence ID" value="MFC5464758.1"/>
    <property type="molecule type" value="Genomic_DNA"/>
</dbReference>
<dbReference type="InterPro" id="IPR007263">
    <property type="entry name" value="DCC1-like"/>
</dbReference>
<name>A0ABW0LFU9_9BACI</name>
<organism evidence="1 2">
    <name type="scientific">Lederbergia graminis</name>
    <dbReference type="NCBI Taxonomy" id="735518"/>
    <lineage>
        <taxon>Bacteria</taxon>
        <taxon>Bacillati</taxon>
        <taxon>Bacillota</taxon>
        <taxon>Bacilli</taxon>
        <taxon>Bacillales</taxon>
        <taxon>Bacillaceae</taxon>
        <taxon>Lederbergia</taxon>
    </lineage>
</organism>
<comment type="caution">
    <text evidence="1">The sequence shown here is derived from an EMBL/GenBank/DDBJ whole genome shotgun (WGS) entry which is preliminary data.</text>
</comment>
<evidence type="ECO:0000313" key="1">
    <source>
        <dbReference type="EMBL" id="MFC5464758.1"/>
    </source>
</evidence>
<gene>
    <name evidence="1" type="ORF">ACFPM4_08325</name>
</gene>
<keyword evidence="2" id="KW-1185">Reference proteome</keyword>
<dbReference type="RefSeq" id="WP_382350061.1">
    <property type="nucleotide sequence ID" value="NZ_JBHSMC010000011.1"/>
</dbReference>
<dbReference type="Pfam" id="PF04134">
    <property type="entry name" value="DCC1-like"/>
    <property type="match status" value="1"/>
</dbReference>
<evidence type="ECO:0000313" key="2">
    <source>
        <dbReference type="Proteomes" id="UP001596147"/>
    </source>
</evidence>
<sequence>MGQRIVLFDGECNFCDTSVQFIIKRDPNGFFHFASLQSDVGQSMRKKYNIPENIDSMLLIENEKAYMRSTAALKICKKLTGAWKLFYLFIIIPPPIRNIVYNYVAKNRYKWFGKMDQCMIPPPEIRSRFLS</sequence>